<dbReference type="AlphaFoldDB" id="A0A7D5YUS4"/>
<protein>
    <submittedName>
        <fullName evidence="1">Uncharacterized protein</fullName>
    </submittedName>
</protein>
<dbReference type="Proteomes" id="UP000510686">
    <property type="component" value="Chromosome 5"/>
</dbReference>
<dbReference type="KEGG" id="mbrn:90968111"/>
<dbReference type="EMBL" id="CP058936">
    <property type="protein sequence ID" value="QLI72660.1"/>
    <property type="molecule type" value="Genomic_DNA"/>
</dbReference>
<evidence type="ECO:0000313" key="1">
    <source>
        <dbReference type="EMBL" id="QLI72660.1"/>
    </source>
</evidence>
<organism evidence="1 2">
    <name type="scientific">Metarhizium brunneum</name>
    <dbReference type="NCBI Taxonomy" id="500148"/>
    <lineage>
        <taxon>Eukaryota</taxon>
        <taxon>Fungi</taxon>
        <taxon>Dikarya</taxon>
        <taxon>Ascomycota</taxon>
        <taxon>Pezizomycotina</taxon>
        <taxon>Sordariomycetes</taxon>
        <taxon>Hypocreomycetidae</taxon>
        <taxon>Hypocreales</taxon>
        <taxon>Clavicipitaceae</taxon>
        <taxon>Metarhizium</taxon>
    </lineage>
</organism>
<accession>A0A7D5YUS4</accession>
<gene>
    <name evidence="1" type="ORF">G6M90_00g091130</name>
</gene>
<dbReference type="GeneID" id="90968111"/>
<dbReference type="RefSeq" id="XP_065987520.1">
    <property type="nucleotide sequence ID" value="XM_066131391.1"/>
</dbReference>
<reference evidence="1 2" key="1">
    <citation type="submission" date="2020-07" db="EMBL/GenBank/DDBJ databases">
        <title>Telomere length de novo assembly of all 7 chromosomes of the fungus, Metarhizium brunneum, using a novel assembly pipeline.</title>
        <authorList>
            <person name="Saud z."/>
            <person name="Kortsinoglou A."/>
            <person name="Kouvelis V.N."/>
            <person name="Butt T.M."/>
        </authorList>
    </citation>
    <scope>NUCLEOTIDE SEQUENCE [LARGE SCALE GENOMIC DNA]</scope>
    <source>
        <strain evidence="1 2">4556</strain>
    </source>
</reference>
<keyword evidence="2" id="KW-1185">Reference proteome</keyword>
<sequence length="61" mass="7169">MKGDIQSLDYALLPRTEFEPLDLTNWVHGRQAAVQRSYATITHQLMHRQARLYLMLEPKES</sequence>
<proteinExistence type="predicted"/>
<evidence type="ECO:0000313" key="2">
    <source>
        <dbReference type="Proteomes" id="UP000510686"/>
    </source>
</evidence>
<name>A0A7D5YUS4_9HYPO</name>